<gene>
    <name evidence="1" type="ORF">MOO44_01635</name>
</gene>
<dbReference type="AlphaFoldDB" id="A0A976RQR8"/>
<sequence length="190" mass="22040">MKNQHTNQSIGNDKPLEIYSKSRDNYEYENFALGYIVKNLGPYFILQTIDDYGFLDSYTIMAKDDISKVSLGTTYSKLFDRYVEYAKHQNIFDPFHLQAQFKHFNTSSFLKLLNYCLENTITLSVYTATQEYVQQGKILSIDEHSITINEVEYGEINGFSGIEQNEPIQFDDITAVDVLSKENFLFDHLS</sequence>
<dbReference type="KEGG" id="lbe:MOO44_01635"/>
<organism evidence="1 2">
    <name type="scientific">Nicoliella spurrieriana</name>
    <dbReference type="NCBI Taxonomy" id="2925830"/>
    <lineage>
        <taxon>Bacteria</taxon>
        <taxon>Bacillati</taxon>
        <taxon>Bacillota</taxon>
        <taxon>Bacilli</taxon>
        <taxon>Lactobacillales</taxon>
        <taxon>Lactobacillaceae</taxon>
        <taxon>Nicoliella</taxon>
    </lineage>
</organism>
<keyword evidence="1" id="KW-0614">Plasmid</keyword>
<protein>
    <submittedName>
        <fullName evidence="1">Uncharacterized protein</fullName>
    </submittedName>
</protein>
<dbReference type="EMBL" id="CP093360">
    <property type="protein sequence ID" value="UQS86049.1"/>
    <property type="molecule type" value="Genomic_DNA"/>
</dbReference>
<dbReference type="Proteomes" id="UP000831181">
    <property type="component" value="Plasmid p1unnamed"/>
</dbReference>
<dbReference type="RefSeq" id="WP_260115856.1">
    <property type="nucleotide sequence ID" value="NZ_CP093360.1"/>
</dbReference>
<accession>A0A976RQR8</accession>
<evidence type="ECO:0000313" key="2">
    <source>
        <dbReference type="Proteomes" id="UP000831181"/>
    </source>
</evidence>
<name>A0A976RQR8_9LACO</name>
<evidence type="ECO:0000313" key="1">
    <source>
        <dbReference type="EMBL" id="UQS86049.1"/>
    </source>
</evidence>
<reference evidence="1" key="1">
    <citation type="journal article" date="2022" name="Int. J. Syst. Evol. Microbiol.">
        <title>Apilactobacillus apisilvae sp. nov., Nicolia spurrieriana gen. nov. sp. nov., Bombilactobacillus folatiphilus sp. nov. and Bombilactobacillus thymidiniphilus sp. nov., four new lactic acid bacterial isolates from stingless bees Tetragonula carbonaria and Austroplebeia australis.</title>
        <authorList>
            <person name="Oliphant S.A."/>
            <person name="Watson-Haigh N.S."/>
            <person name="Sumby K.M."/>
            <person name="Gardner J."/>
            <person name="Groom S."/>
            <person name="Jiranek V."/>
        </authorList>
    </citation>
    <scope>NUCLEOTIDE SEQUENCE</scope>
    <source>
        <strain evidence="1">SGEP1_A5</strain>
    </source>
</reference>
<geneLocation type="plasmid" evidence="1 2">
    <name>p1unnamed</name>
</geneLocation>
<proteinExistence type="predicted"/>
<keyword evidence="2" id="KW-1185">Reference proteome</keyword>